<evidence type="ECO:0000313" key="5">
    <source>
        <dbReference type="EMBL" id="MFK4753777.1"/>
    </source>
</evidence>
<sequence length="414" mass="43714">MKFNTNIPKAGLKTALSCSVAALMSVAAFSVQAGGLSDNKVKLGVLADMSGPYGDVCGKHCVDAVNMAVEDFGGSMLGKPIEVVSADDQNKPDLGSAKAREWIESEGVDAINGLVASSVVGAVAQVANVNEKPILISGAGSNTFTTKTCSPFNAHWTYDVVALARGTVKPLMDSGKKKWFFITADYAFGHALEKVATGIIETNGGTVVGSASAPLGTTDYSSFVLQAMSSGADVVALANAGKDFVNSLKGAAEFGLSQQATMVGLLVFSSDTKSIDASIIGDMRLTTGFYWDRDDESRAWAKRFMDRTGAIPTMAHAGAYSSTLHYLNAVKATGTDEGKAVMAQMKALHPNDIFARNAVLRADGRMVHDMYQVRVKKGNERKNPNDLYEIEKVIPGDEAFGAMKAECNFKGSTI</sequence>
<dbReference type="PANTHER" id="PTHR30483">
    <property type="entry name" value="LEUCINE-SPECIFIC-BINDING PROTEIN"/>
    <property type="match status" value="1"/>
</dbReference>
<protein>
    <submittedName>
        <fullName evidence="5">ABC transporter substrate-binding protein</fullName>
    </submittedName>
</protein>
<evidence type="ECO:0000259" key="4">
    <source>
        <dbReference type="Pfam" id="PF13458"/>
    </source>
</evidence>
<feature type="domain" description="Leucine-binding protein" evidence="4">
    <location>
        <begin position="40"/>
        <end position="378"/>
    </location>
</feature>
<accession>A0ABW8NLB7</accession>
<feature type="signal peptide" evidence="3">
    <location>
        <begin position="1"/>
        <end position="33"/>
    </location>
</feature>
<gene>
    <name evidence="5" type="ORF">WG929_15280</name>
</gene>
<evidence type="ECO:0000256" key="1">
    <source>
        <dbReference type="ARBA" id="ARBA00010062"/>
    </source>
</evidence>
<dbReference type="Pfam" id="PF13458">
    <property type="entry name" value="Peripla_BP_6"/>
    <property type="match status" value="1"/>
</dbReference>
<evidence type="ECO:0000313" key="6">
    <source>
        <dbReference type="Proteomes" id="UP001620597"/>
    </source>
</evidence>
<dbReference type="Proteomes" id="UP001620597">
    <property type="component" value="Unassembled WGS sequence"/>
</dbReference>
<keyword evidence="6" id="KW-1185">Reference proteome</keyword>
<comment type="similarity">
    <text evidence="1">Belongs to the leucine-binding protein family.</text>
</comment>
<dbReference type="InterPro" id="IPR028082">
    <property type="entry name" value="Peripla_BP_I"/>
</dbReference>
<evidence type="ECO:0000256" key="2">
    <source>
        <dbReference type="ARBA" id="ARBA00022729"/>
    </source>
</evidence>
<keyword evidence="2 3" id="KW-0732">Signal</keyword>
<dbReference type="InterPro" id="IPR051010">
    <property type="entry name" value="BCAA_transport"/>
</dbReference>
<proteinExistence type="inferred from homology"/>
<name>A0ABW8NLB7_9GAMM</name>
<dbReference type="InterPro" id="IPR028081">
    <property type="entry name" value="Leu-bd"/>
</dbReference>
<evidence type="ECO:0000256" key="3">
    <source>
        <dbReference type="SAM" id="SignalP"/>
    </source>
</evidence>
<feature type="chain" id="PRO_5046914093" evidence="3">
    <location>
        <begin position="34"/>
        <end position="414"/>
    </location>
</feature>
<dbReference type="Gene3D" id="3.40.50.2300">
    <property type="match status" value="2"/>
</dbReference>
<dbReference type="EMBL" id="JBBKTX010000020">
    <property type="protein sequence ID" value="MFK4753777.1"/>
    <property type="molecule type" value="Genomic_DNA"/>
</dbReference>
<dbReference type="SUPFAM" id="SSF53822">
    <property type="entry name" value="Periplasmic binding protein-like I"/>
    <property type="match status" value="1"/>
</dbReference>
<dbReference type="CDD" id="cd06327">
    <property type="entry name" value="PBP1_SBP-like"/>
    <property type="match status" value="1"/>
</dbReference>
<reference evidence="5 6" key="1">
    <citation type="submission" date="2024-03" db="EMBL/GenBank/DDBJ databases">
        <title>High-quality draft genome sequence of Oceanobacter sp. wDCs-4.</title>
        <authorList>
            <person name="Dong C."/>
        </authorList>
    </citation>
    <scope>NUCLEOTIDE SEQUENCE [LARGE SCALE GENOMIC DNA]</scope>
    <source>
        <strain evidence="6">wDCs-4</strain>
    </source>
</reference>
<dbReference type="PANTHER" id="PTHR30483:SF6">
    <property type="entry name" value="PERIPLASMIC BINDING PROTEIN OF ABC TRANSPORTER FOR NATURAL AMINO ACIDS"/>
    <property type="match status" value="1"/>
</dbReference>
<comment type="caution">
    <text evidence="5">The sequence shown here is derived from an EMBL/GenBank/DDBJ whole genome shotgun (WGS) entry which is preliminary data.</text>
</comment>
<organism evidence="5 6">
    <name type="scientific">Oceanobacter antarcticus</name>
    <dbReference type="NCBI Taxonomy" id="3133425"/>
    <lineage>
        <taxon>Bacteria</taxon>
        <taxon>Pseudomonadati</taxon>
        <taxon>Pseudomonadota</taxon>
        <taxon>Gammaproteobacteria</taxon>
        <taxon>Oceanospirillales</taxon>
        <taxon>Oceanospirillaceae</taxon>
        <taxon>Oceanobacter</taxon>
    </lineage>
</organism>
<dbReference type="RefSeq" id="WP_416206779.1">
    <property type="nucleotide sequence ID" value="NZ_JBBKTX010000020.1"/>
</dbReference>